<protein>
    <submittedName>
        <fullName evidence="5">NAD(P)H-dependent oxidoreductase</fullName>
        <ecNumber evidence="5">1.-.-.-</ecNumber>
    </submittedName>
</protein>
<evidence type="ECO:0000256" key="3">
    <source>
        <dbReference type="ARBA" id="ARBA00023002"/>
    </source>
</evidence>
<dbReference type="PANTHER" id="PTHR43408:SF2">
    <property type="entry name" value="FMN REDUCTASE (NADPH)"/>
    <property type="match status" value="1"/>
</dbReference>
<dbReference type="EC" id="1.-.-.-" evidence="5"/>
<gene>
    <name evidence="5" type="ORF">ABS642_10615</name>
</gene>
<dbReference type="AlphaFoldDB" id="A0AAU7W247"/>
<accession>A0AAU7W247</accession>
<keyword evidence="2" id="KW-0288">FMN</keyword>
<evidence type="ECO:0000313" key="5">
    <source>
        <dbReference type="EMBL" id="XBX80516.1"/>
    </source>
</evidence>
<dbReference type="EMBL" id="CP158357">
    <property type="protein sequence ID" value="XBX80516.1"/>
    <property type="molecule type" value="Genomic_DNA"/>
</dbReference>
<reference evidence="5" key="1">
    <citation type="submission" date="2024-06" db="EMBL/GenBank/DDBJ databases">
        <title>Draft genome sequence of Microbacterium sp. strain A8/3-1, isolated from Oxytropis tragacanthoides Fisch. ex DC. Root nodules in the Altai region of Russia.</title>
        <authorList>
            <person name="Sazanova A."/>
            <person name="Guro P."/>
            <person name="Kuznetsova I."/>
            <person name="Belimov A."/>
            <person name="Safronova V."/>
        </authorList>
    </citation>
    <scope>NUCLEOTIDE SEQUENCE</scope>
    <source>
        <strain evidence="5">A8/3-1</strain>
    </source>
</reference>
<evidence type="ECO:0000256" key="1">
    <source>
        <dbReference type="ARBA" id="ARBA00022630"/>
    </source>
</evidence>
<dbReference type="InterPro" id="IPR029039">
    <property type="entry name" value="Flavoprotein-like_sf"/>
</dbReference>
<dbReference type="InterPro" id="IPR051814">
    <property type="entry name" value="NAD(P)H-dep_FMN_reductase"/>
</dbReference>
<name>A0AAU7W247_9MICO</name>
<organism evidence="5">
    <name type="scientific">Microbacterium sp. A8/3-1</name>
    <dbReference type="NCBI Taxonomy" id="3160749"/>
    <lineage>
        <taxon>Bacteria</taxon>
        <taxon>Bacillati</taxon>
        <taxon>Actinomycetota</taxon>
        <taxon>Actinomycetes</taxon>
        <taxon>Micrococcales</taxon>
        <taxon>Microbacteriaceae</taxon>
        <taxon>Microbacterium</taxon>
    </lineage>
</organism>
<keyword evidence="1" id="KW-0285">Flavoprotein</keyword>
<evidence type="ECO:0000259" key="4">
    <source>
        <dbReference type="Pfam" id="PF03358"/>
    </source>
</evidence>
<dbReference type="RefSeq" id="WP_350353317.1">
    <property type="nucleotide sequence ID" value="NZ_CP158357.1"/>
</dbReference>
<sequence>MALTATIVVGNPKPRSRTRAVAEALLERLLTPGSYDLEVIDLADHVDEVFRWPSVTMDTLNTRVAESDLAIFASPTYKASYTGLLKTFLDRYPTNGLAGVISIPVHTGGDLTHALAPTANLAPLLMELGAVVPGRGFYVVTGELDRLDELVDAAAAEYTANLARMATLSISMTARSR</sequence>
<dbReference type="Gene3D" id="3.40.50.360">
    <property type="match status" value="1"/>
</dbReference>
<dbReference type="InterPro" id="IPR005025">
    <property type="entry name" value="FMN_Rdtase-like_dom"/>
</dbReference>
<dbReference type="Pfam" id="PF03358">
    <property type="entry name" value="FMN_red"/>
    <property type="match status" value="1"/>
</dbReference>
<dbReference type="SUPFAM" id="SSF52218">
    <property type="entry name" value="Flavoproteins"/>
    <property type="match status" value="1"/>
</dbReference>
<dbReference type="PANTHER" id="PTHR43408">
    <property type="entry name" value="FMN REDUCTASE (NADPH)"/>
    <property type="match status" value="1"/>
</dbReference>
<proteinExistence type="predicted"/>
<dbReference type="GO" id="GO:0016491">
    <property type="term" value="F:oxidoreductase activity"/>
    <property type="evidence" value="ECO:0007669"/>
    <property type="project" value="UniProtKB-KW"/>
</dbReference>
<feature type="domain" description="NADPH-dependent FMN reductase-like" evidence="4">
    <location>
        <begin position="6"/>
        <end position="141"/>
    </location>
</feature>
<keyword evidence="3 5" id="KW-0560">Oxidoreductase</keyword>
<evidence type="ECO:0000256" key="2">
    <source>
        <dbReference type="ARBA" id="ARBA00022643"/>
    </source>
</evidence>